<dbReference type="GO" id="GO:0009313">
    <property type="term" value="P:oligosaccharide catabolic process"/>
    <property type="evidence" value="ECO:0007669"/>
    <property type="project" value="TreeGrafter"/>
</dbReference>
<dbReference type="Gene3D" id="3.90.400.10">
    <property type="entry name" value="Oligo-1,6-glucosidase, Domain 2"/>
    <property type="match status" value="1"/>
</dbReference>
<proteinExistence type="inferred from homology"/>
<dbReference type="Gene3D" id="3.20.20.80">
    <property type="entry name" value="Glycosidases"/>
    <property type="match status" value="2"/>
</dbReference>
<dbReference type="RefSeq" id="WP_215343099.1">
    <property type="nucleotide sequence ID" value="NZ_JAGSGD010000002.1"/>
</dbReference>
<protein>
    <submittedName>
        <fullName evidence="3">Alpha-glucosidase</fullName>
    </submittedName>
</protein>
<organism evidence="3 4">
    <name type="scientific">Phenylobacterium glaciei</name>
    <dbReference type="NCBI Taxonomy" id="2803784"/>
    <lineage>
        <taxon>Bacteria</taxon>
        <taxon>Pseudomonadati</taxon>
        <taxon>Pseudomonadota</taxon>
        <taxon>Alphaproteobacteria</taxon>
        <taxon>Caulobacterales</taxon>
        <taxon>Caulobacteraceae</taxon>
        <taxon>Phenylobacterium</taxon>
    </lineage>
</organism>
<keyword evidence="4" id="KW-1185">Reference proteome</keyword>
<dbReference type="GO" id="GO:0004556">
    <property type="term" value="F:alpha-amylase activity"/>
    <property type="evidence" value="ECO:0007669"/>
    <property type="project" value="TreeGrafter"/>
</dbReference>
<sequence length="533" mass="58790">MSAAPWWKGAVVYHIYVRSFFDSDGDGHGDLKGVAAKLDYIKDLGVDAIWLSPVHPSPNRDWGYDVSDFEGVHPDYGSMADLEALIDAAHGRGLKVMLDEVLSHTSDEHAWFAASRDGGPDGEKASWYVWAEPADDGTAPNNWLSVFGGPAWAYQPARRQHYHHKFLRQQPKLNWRNPDAKEAAISVLDFWLAKGIDGFRLDVAGTFLHDDALTDNPAVPAAQRTRHHWAHASEMQVHLNDSNLPENIPLLDEIRTRVDGHSDRFVFGEFSEEEERCGAYCTPEDGLHSAYTFVLLHARKLNPQIFRDHFETLARHPGHWPCISFCNHDIMRTATRFGGGEAIARLMLALLLSLKGTTLLYQGEELGLPQAQSLTRIEIRDPVGDLYWPISKGRDGSRTPMPWAPGENLGFSSAKPWLPSAPEHRDLTVAAQAADRNSILAFSKALIALRKASPALTRGEIEMLPAEGQVLAFTRTEGAEQVLCLFNMGPEPAVFAQAGLVGEPVGLPGLIQAKAAAGRAELGPYGVAFIRRP</sequence>
<accession>A0A941D476</accession>
<dbReference type="SUPFAM" id="SSF51011">
    <property type="entry name" value="Glycosyl hydrolase domain"/>
    <property type="match status" value="1"/>
</dbReference>
<dbReference type="SMART" id="SM00642">
    <property type="entry name" value="Aamy"/>
    <property type="match status" value="1"/>
</dbReference>
<dbReference type="EMBL" id="JAGSGD010000002">
    <property type="protein sequence ID" value="MBR7621582.1"/>
    <property type="molecule type" value="Genomic_DNA"/>
</dbReference>
<name>A0A941D476_9CAUL</name>
<evidence type="ECO:0000256" key="1">
    <source>
        <dbReference type="ARBA" id="ARBA00008061"/>
    </source>
</evidence>
<dbReference type="Pfam" id="PF00128">
    <property type="entry name" value="Alpha-amylase"/>
    <property type="match status" value="1"/>
</dbReference>
<gene>
    <name evidence="3" type="ORF">JKL49_19475</name>
</gene>
<comment type="caution">
    <text evidence="3">The sequence shown here is derived from an EMBL/GenBank/DDBJ whole genome shotgun (WGS) entry which is preliminary data.</text>
</comment>
<dbReference type="AlphaFoldDB" id="A0A941D476"/>
<reference evidence="3" key="1">
    <citation type="submission" date="2021-04" db="EMBL/GenBank/DDBJ databases">
        <title>Draft genome assembly of strain Phenylobacterium sp. 20VBR1 using MiniION and Illumina platforms.</title>
        <authorList>
            <person name="Thomas F.A."/>
            <person name="Krishnan K.P."/>
            <person name="Sinha R.K."/>
        </authorList>
    </citation>
    <scope>NUCLEOTIDE SEQUENCE</scope>
    <source>
        <strain evidence="3">20VBR1</strain>
    </source>
</reference>
<dbReference type="InterPro" id="IPR013780">
    <property type="entry name" value="Glyco_hydro_b"/>
</dbReference>
<feature type="domain" description="Glycosyl hydrolase family 13 catalytic" evidence="2">
    <location>
        <begin position="14"/>
        <end position="398"/>
    </location>
</feature>
<dbReference type="InterPro" id="IPR006047">
    <property type="entry name" value="GH13_cat_dom"/>
</dbReference>
<dbReference type="InterPro" id="IPR017853">
    <property type="entry name" value="GH"/>
</dbReference>
<dbReference type="PANTHER" id="PTHR10357:SF179">
    <property type="entry name" value="NEUTRAL AND BASIC AMINO ACID TRANSPORT PROTEIN RBAT"/>
    <property type="match status" value="1"/>
</dbReference>
<evidence type="ECO:0000313" key="4">
    <source>
        <dbReference type="Proteomes" id="UP000622580"/>
    </source>
</evidence>
<dbReference type="Proteomes" id="UP000622580">
    <property type="component" value="Unassembled WGS sequence"/>
</dbReference>
<dbReference type="SUPFAM" id="SSF51445">
    <property type="entry name" value="(Trans)glycosidases"/>
    <property type="match status" value="1"/>
</dbReference>
<dbReference type="PANTHER" id="PTHR10357">
    <property type="entry name" value="ALPHA-AMYLASE FAMILY MEMBER"/>
    <property type="match status" value="1"/>
</dbReference>
<dbReference type="Gene3D" id="2.60.40.1180">
    <property type="entry name" value="Golgi alpha-mannosidase II"/>
    <property type="match status" value="1"/>
</dbReference>
<evidence type="ECO:0000313" key="3">
    <source>
        <dbReference type="EMBL" id="MBR7621582.1"/>
    </source>
</evidence>
<comment type="similarity">
    <text evidence="1">Belongs to the glycosyl hydrolase 13 family.</text>
</comment>
<dbReference type="InterPro" id="IPR045857">
    <property type="entry name" value="O16G_dom_2"/>
</dbReference>
<evidence type="ECO:0000259" key="2">
    <source>
        <dbReference type="SMART" id="SM00642"/>
    </source>
</evidence>